<keyword evidence="2" id="KW-1185">Reference proteome</keyword>
<gene>
    <name evidence="1" type="ORF">ALEPTO_LOCUS302</name>
</gene>
<accession>A0A9N8YQM8</accession>
<dbReference type="EMBL" id="CAJVPS010000016">
    <property type="protein sequence ID" value="CAG8440968.1"/>
    <property type="molecule type" value="Genomic_DNA"/>
</dbReference>
<evidence type="ECO:0000313" key="1">
    <source>
        <dbReference type="EMBL" id="CAG8440968.1"/>
    </source>
</evidence>
<name>A0A9N8YQM8_9GLOM</name>
<evidence type="ECO:0000313" key="2">
    <source>
        <dbReference type="Proteomes" id="UP000789508"/>
    </source>
</evidence>
<dbReference type="Proteomes" id="UP000789508">
    <property type="component" value="Unassembled WGS sequence"/>
</dbReference>
<comment type="caution">
    <text evidence="1">The sequence shown here is derived from an EMBL/GenBank/DDBJ whole genome shotgun (WGS) entry which is preliminary data.</text>
</comment>
<organism evidence="1 2">
    <name type="scientific">Ambispora leptoticha</name>
    <dbReference type="NCBI Taxonomy" id="144679"/>
    <lineage>
        <taxon>Eukaryota</taxon>
        <taxon>Fungi</taxon>
        <taxon>Fungi incertae sedis</taxon>
        <taxon>Mucoromycota</taxon>
        <taxon>Glomeromycotina</taxon>
        <taxon>Glomeromycetes</taxon>
        <taxon>Archaeosporales</taxon>
        <taxon>Ambisporaceae</taxon>
        <taxon>Ambispora</taxon>
    </lineage>
</organism>
<protein>
    <submittedName>
        <fullName evidence="1">7657_t:CDS:1</fullName>
    </submittedName>
</protein>
<sequence>MVKTNAQIRILIDEHRNRNEEYHNFERNRIRFWDSITIKINQEHNTSFNGYQCKKKFMNLVQNYNGIKEHEEVEQIIGGNNISVPSIGEVEHELGQILPASPSLFRDIINTNTNNPGVENPEQNIDHAGSIKTSSLQLAPPPYEATDEV</sequence>
<proteinExistence type="predicted"/>
<dbReference type="AlphaFoldDB" id="A0A9N8YQM8"/>
<reference evidence="1" key="1">
    <citation type="submission" date="2021-06" db="EMBL/GenBank/DDBJ databases">
        <authorList>
            <person name="Kallberg Y."/>
            <person name="Tangrot J."/>
            <person name="Rosling A."/>
        </authorList>
    </citation>
    <scope>NUCLEOTIDE SEQUENCE</scope>
    <source>
        <strain evidence="1">FL130A</strain>
    </source>
</reference>